<dbReference type="EMBL" id="JARAOO010000002">
    <property type="protein sequence ID" value="KAJ7979799.1"/>
    <property type="molecule type" value="Genomic_DNA"/>
</dbReference>
<reference evidence="1" key="1">
    <citation type="journal article" date="2023" name="Science">
        <title>Elucidation of the pathway for biosynthesis of saponin adjuvants from the soapbark tree.</title>
        <authorList>
            <person name="Reed J."/>
            <person name="Orme A."/>
            <person name="El-Demerdash A."/>
            <person name="Owen C."/>
            <person name="Martin L.B.B."/>
            <person name="Misra R.C."/>
            <person name="Kikuchi S."/>
            <person name="Rejzek M."/>
            <person name="Martin A.C."/>
            <person name="Harkess A."/>
            <person name="Leebens-Mack J."/>
            <person name="Louveau T."/>
            <person name="Stephenson M.J."/>
            <person name="Osbourn A."/>
        </authorList>
    </citation>
    <scope>NUCLEOTIDE SEQUENCE</scope>
    <source>
        <strain evidence="1">S10</strain>
    </source>
</reference>
<evidence type="ECO:0000313" key="1">
    <source>
        <dbReference type="EMBL" id="KAJ7979799.1"/>
    </source>
</evidence>
<dbReference type="KEGG" id="qsa:O6P43_003158"/>
<dbReference type="PANTHER" id="PTHR31390:SF2">
    <property type="entry name" value="EXPRESSED PROTEIN"/>
    <property type="match status" value="1"/>
</dbReference>
<accession>A0AAD7QED1</accession>
<comment type="caution">
    <text evidence="1">The sequence shown here is derived from an EMBL/GenBank/DDBJ whole genome shotgun (WGS) entry which is preliminary data.</text>
</comment>
<dbReference type="Proteomes" id="UP001163823">
    <property type="component" value="Chromosome 2"/>
</dbReference>
<dbReference type="AlphaFoldDB" id="A0AAD7QED1"/>
<sequence>MENTCGSAQENGLEKKDSLPCLSNKGELSDGDTLDFSGSKPKKCIRRVNQHRAVGVNQLQISKIFLKDLFIRSARGLDGSIQKHMVSVDEKYLRRCLELIHIRALSSARCNISMTLSSKSMGILSNNLNAAGTGNVFNHGAEWPLDAVMGSKSMINILNSPLFHQLVALDSNAKLRRIELGDVKGAACNEFMNSPSGLSISSSYGLAKETPISESHKYGSKSVHKRLVSISSTNSCSDQSSSAPVTLSQGMLQCSWKGEIPHFVFSADGQKEIYVTKLHKVEPKDNKALNYIYFFHVNKSGQKDYQISDNELPLVAESHRKSKGLSKKVVEVFRPGQKSKRRNLSIFGKTSGTLDYCPWEPSQHAVNNFDTLGGASSLETNLLSNFELAAILVKEHLPGNRQEEVGGWGMKFLKKSGVKQTTGFLEGSTPVDCCAQNTCDCTTSTNVLIPAGLHGGPRTRDGGPSSLIERWRSGGHCDCGGWDIGCPLTVLKSSKEDTLSIDHMQGECRSFDLMTQGSKHYAPTLRMMNVHYGLYSIHFKPSLSALQSFSIAVALIHASSPALRRNSVQELK</sequence>
<keyword evidence="2" id="KW-1185">Reference proteome</keyword>
<dbReference type="InterPro" id="IPR021916">
    <property type="entry name" value="DUF3527"/>
</dbReference>
<organism evidence="1 2">
    <name type="scientific">Quillaja saponaria</name>
    <name type="common">Soap bark tree</name>
    <dbReference type="NCBI Taxonomy" id="32244"/>
    <lineage>
        <taxon>Eukaryota</taxon>
        <taxon>Viridiplantae</taxon>
        <taxon>Streptophyta</taxon>
        <taxon>Embryophyta</taxon>
        <taxon>Tracheophyta</taxon>
        <taxon>Spermatophyta</taxon>
        <taxon>Magnoliopsida</taxon>
        <taxon>eudicotyledons</taxon>
        <taxon>Gunneridae</taxon>
        <taxon>Pentapetalae</taxon>
        <taxon>rosids</taxon>
        <taxon>fabids</taxon>
        <taxon>Fabales</taxon>
        <taxon>Quillajaceae</taxon>
        <taxon>Quillaja</taxon>
    </lineage>
</organism>
<dbReference type="Pfam" id="PF12043">
    <property type="entry name" value="DUF3527"/>
    <property type="match status" value="2"/>
</dbReference>
<proteinExistence type="predicted"/>
<evidence type="ECO:0000313" key="2">
    <source>
        <dbReference type="Proteomes" id="UP001163823"/>
    </source>
</evidence>
<protein>
    <submittedName>
        <fullName evidence="1">DUF3527 domain protein</fullName>
    </submittedName>
</protein>
<dbReference type="PANTHER" id="PTHR31390">
    <property type="entry name" value="EXPRESSED PROTEIN"/>
    <property type="match status" value="1"/>
</dbReference>
<gene>
    <name evidence="1" type="ORF">O6P43_003158</name>
</gene>
<name>A0AAD7QED1_QUISA</name>